<dbReference type="InterPro" id="IPR037052">
    <property type="entry name" value="CheA-like_P2_sf"/>
</dbReference>
<dbReference type="InterPro" id="IPR010808">
    <property type="entry name" value="CheA_P2-bd"/>
</dbReference>
<dbReference type="PROSITE" id="PS50109">
    <property type="entry name" value="HIS_KIN"/>
    <property type="match status" value="1"/>
</dbReference>
<dbReference type="InterPro" id="IPR004358">
    <property type="entry name" value="Sig_transdc_His_kin-like_C"/>
</dbReference>
<dbReference type="AlphaFoldDB" id="A0A7G9WLB2"/>
<dbReference type="Gene3D" id="3.30.565.10">
    <property type="entry name" value="Histidine kinase-like ATPase, C-terminal domain"/>
    <property type="match status" value="1"/>
</dbReference>
<dbReference type="SUPFAM" id="SSF47226">
    <property type="entry name" value="Histidine-containing phosphotransfer domain, HPT domain"/>
    <property type="match status" value="1"/>
</dbReference>
<dbReference type="InterPro" id="IPR005467">
    <property type="entry name" value="His_kinase_dom"/>
</dbReference>
<evidence type="ECO:0000256" key="15">
    <source>
        <dbReference type="SAM" id="MobiDB-lite"/>
    </source>
</evidence>
<dbReference type="EC" id="2.7.13.3" evidence="3"/>
<keyword evidence="8" id="KW-0808">Transferase</keyword>
<dbReference type="InterPro" id="IPR035891">
    <property type="entry name" value="CheY-binding_CheA"/>
</dbReference>
<dbReference type="InterPro" id="IPR037006">
    <property type="entry name" value="CheA-like_homodim_sf"/>
</dbReference>
<dbReference type="SUPFAM" id="SSF55052">
    <property type="entry name" value="CheY-binding domain of CheA"/>
    <property type="match status" value="1"/>
</dbReference>
<dbReference type="SMART" id="SM00387">
    <property type="entry name" value="HATPase_c"/>
    <property type="match status" value="1"/>
</dbReference>
<evidence type="ECO:0000256" key="7">
    <source>
        <dbReference type="ARBA" id="ARBA00022553"/>
    </source>
</evidence>
<keyword evidence="5" id="KW-0963">Cytoplasm</keyword>
<dbReference type="CDD" id="cd00088">
    <property type="entry name" value="HPT"/>
    <property type="match status" value="1"/>
</dbReference>
<dbReference type="EMBL" id="CP060696">
    <property type="protein sequence ID" value="QNO19474.1"/>
    <property type="molecule type" value="Genomic_DNA"/>
</dbReference>
<evidence type="ECO:0000256" key="14">
    <source>
        <dbReference type="PROSITE-ProRule" id="PRU00110"/>
    </source>
</evidence>
<comment type="function">
    <text evidence="13">Involved in the transmission of sensory signals from the chemoreceptors to the flagellar motors. CheA is autophosphorylated; it can transfer its phosphate group to either CheB or CheY.</text>
</comment>
<evidence type="ECO:0000256" key="11">
    <source>
        <dbReference type="ARBA" id="ARBA00022840"/>
    </source>
</evidence>
<evidence type="ECO:0000256" key="3">
    <source>
        <dbReference type="ARBA" id="ARBA00012438"/>
    </source>
</evidence>
<sequence length="690" mass="75965">MDSLLEAFIYETTSLLDQLDEIMLDSEKQKSLSEDSINEIFRIMHTTKGSAAMMSFSEISNLAHSVEDVFFLIREDPTRLNMVFDNLFDLIFQSSDFLRQEIEAIQNNGSDYTAADPTDLINRLEEQAAIMKGEPAKAKAPETPAAESAAPAAKEGTSAVPTGDDITQIRVFFADESQMENIRAFMLMTQLKDHCDFLDSDPPHPETDSSLCESIVKNGFVVILKPSNSLDDVIKVIESTSSIKSYEVLGAEEEKSAVQAKSENQDTAQAAPAAKKENNTPAQTSAASGNSNSGNKGVKQSLISVNQSKLDHLMDLVGELVTAESMVSSNQDLVGLKLDNFTKSFRELRKLTDELQDVVMSIRMVPLTGNFQKMNRIVRDMSKKLDKKVELVTVGGDTEVDKTINDALTDPFMHMIRNSMDHAIESPEERRQLGKPETGTITLSARNAGGEILIDIADDGRGLDTAGILEKAKRNGILTKPEEEYTDKEIFHLIMLPGFSTNENVTEYSGRGVGMDVVRKNVENVGGNISIHSEKNKGTTFTLKIPLTLAIMDVMDISLGKTTFSVPITSIKQSFKLTDDSPIMHNADGTDMIMLRGECYPIIRLYEYFNIPTEVTDLKDGIVIQVESGSDIACIFADELLGEQQVVVKPFPPFFNKYNLKSSGLSGCTILGNGSISLILDIRNLLNSER</sequence>
<protein>
    <recommendedName>
        <fullName evidence="4">Chemotaxis protein CheA</fullName>
        <ecNumber evidence="3">2.7.13.3</ecNumber>
    </recommendedName>
</protein>
<feature type="region of interest" description="Disordered" evidence="15">
    <location>
        <begin position="134"/>
        <end position="160"/>
    </location>
</feature>
<dbReference type="GO" id="GO:0005524">
    <property type="term" value="F:ATP binding"/>
    <property type="evidence" value="ECO:0007669"/>
    <property type="project" value="UniProtKB-KW"/>
</dbReference>
<dbReference type="Pfam" id="PF02518">
    <property type="entry name" value="HATPase_c"/>
    <property type="match status" value="1"/>
</dbReference>
<dbReference type="FunFam" id="3.30.565.10:FF:000016">
    <property type="entry name" value="Chemotaxis protein CheA, putative"/>
    <property type="match status" value="1"/>
</dbReference>
<proteinExistence type="predicted"/>
<dbReference type="PRINTS" id="PR00344">
    <property type="entry name" value="BCTRLSENSOR"/>
</dbReference>
<dbReference type="InterPro" id="IPR051315">
    <property type="entry name" value="Bact_Chemotaxis_CheA"/>
</dbReference>
<evidence type="ECO:0000259" key="17">
    <source>
        <dbReference type="PROSITE" id="PS50851"/>
    </source>
</evidence>
<reference evidence="19 20" key="1">
    <citation type="submission" date="2020-08" db="EMBL/GenBank/DDBJ databases">
        <authorList>
            <person name="Ren C."/>
            <person name="Gu Y."/>
            <person name="Xu Y."/>
        </authorList>
    </citation>
    <scope>NUCLEOTIDE SEQUENCE [LARGE SCALE GENOMIC DNA]</scope>
    <source>
        <strain evidence="19 20">LBM18003</strain>
    </source>
</reference>
<evidence type="ECO:0000256" key="10">
    <source>
        <dbReference type="ARBA" id="ARBA00022777"/>
    </source>
</evidence>
<feature type="domain" description="Histidine kinase" evidence="16">
    <location>
        <begin position="346"/>
        <end position="549"/>
    </location>
</feature>
<evidence type="ECO:0000259" key="16">
    <source>
        <dbReference type="PROSITE" id="PS50109"/>
    </source>
</evidence>
<dbReference type="Pfam" id="PF01584">
    <property type="entry name" value="CheW"/>
    <property type="match status" value="1"/>
</dbReference>
<evidence type="ECO:0000256" key="9">
    <source>
        <dbReference type="ARBA" id="ARBA00022741"/>
    </source>
</evidence>
<dbReference type="PANTHER" id="PTHR43395:SF10">
    <property type="entry name" value="CHEMOTAXIS PROTEIN CHEA"/>
    <property type="match status" value="1"/>
</dbReference>
<feature type="compositionally biased region" description="Low complexity" evidence="15">
    <location>
        <begin position="285"/>
        <end position="295"/>
    </location>
</feature>
<dbReference type="PROSITE" id="PS50851">
    <property type="entry name" value="CHEW"/>
    <property type="match status" value="1"/>
</dbReference>
<keyword evidence="11" id="KW-0067">ATP-binding</keyword>
<dbReference type="SMART" id="SM00260">
    <property type="entry name" value="CheW"/>
    <property type="match status" value="1"/>
</dbReference>
<dbReference type="Proteomes" id="UP000516046">
    <property type="component" value="Chromosome"/>
</dbReference>
<keyword evidence="7 14" id="KW-0597">Phosphoprotein</keyword>
<feature type="region of interest" description="Disordered" evidence="15">
    <location>
        <begin position="257"/>
        <end position="298"/>
    </location>
</feature>
<dbReference type="SMART" id="SM01231">
    <property type="entry name" value="H-kinase_dim"/>
    <property type="match status" value="1"/>
</dbReference>
<evidence type="ECO:0000256" key="13">
    <source>
        <dbReference type="ARBA" id="ARBA00035100"/>
    </source>
</evidence>
<evidence type="ECO:0000313" key="19">
    <source>
        <dbReference type="EMBL" id="QNO19474.1"/>
    </source>
</evidence>
<dbReference type="SUPFAM" id="SSF55874">
    <property type="entry name" value="ATPase domain of HSP90 chaperone/DNA topoisomerase II/histidine kinase"/>
    <property type="match status" value="1"/>
</dbReference>
<dbReference type="SUPFAM" id="SSF50341">
    <property type="entry name" value="CheW-like"/>
    <property type="match status" value="1"/>
</dbReference>
<dbReference type="InterPro" id="IPR002545">
    <property type="entry name" value="CheW-lke_dom"/>
</dbReference>
<keyword evidence="6" id="KW-0145">Chemotaxis</keyword>
<keyword evidence="9" id="KW-0547">Nucleotide-binding</keyword>
<dbReference type="SMART" id="SM00073">
    <property type="entry name" value="HPT"/>
    <property type="match status" value="1"/>
</dbReference>
<dbReference type="Gene3D" id="1.20.120.160">
    <property type="entry name" value="HPT domain"/>
    <property type="match status" value="1"/>
</dbReference>
<evidence type="ECO:0000313" key="20">
    <source>
        <dbReference type="Proteomes" id="UP000516046"/>
    </source>
</evidence>
<evidence type="ECO:0000256" key="12">
    <source>
        <dbReference type="ARBA" id="ARBA00023012"/>
    </source>
</evidence>
<evidence type="ECO:0000256" key="6">
    <source>
        <dbReference type="ARBA" id="ARBA00022500"/>
    </source>
</evidence>
<feature type="domain" description="HPt" evidence="18">
    <location>
        <begin position="1"/>
        <end position="105"/>
    </location>
</feature>
<dbReference type="Pfam" id="PF02895">
    <property type="entry name" value="H-kinase_dim"/>
    <property type="match status" value="1"/>
</dbReference>
<dbReference type="InterPro" id="IPR036890">
    <property type="entry name" value="HATPase_C_sf"/>
</dbReference>
<dbReference type="Gene3D" id="1.10.287.560">
    <property type="entry name" value="Histidine kinase CheA-like, homodimeric domain"/>
    <property type="match status" value="1"/>
</dbReference>
<evidence type="ECO:0000256" key="4">
    <source>
        <dbReference type="ARBA" id="ARBA00021495"/>
    </source>
</evidence>
<dbReference type="InterPro" id="IPR036097">
    <property type="entry name" value="HisK_dim/P_sf"/>
</dbReference>
<dbReference type="GO" id="GO:0005737">
    <property type="term" value="C:cytoplasm"/>
    <property type="evidence" value="ECO:0007669"/>
    <property type="project" value="UniProtKB-SubCell"/>
</dbReference>
<evidence type="ECO:0000256" key="2">
    <source>
        <dbReference type="ARBA" id="ARBA00004496"/>
    </source>
</evidence>
<comment type="subcellular location">
    <subcellularLocation>
        <location evidence="2">Cytoplasm</location>
    </subcellularLocation>
</comment>
<dbReference type="InterPro" id="IPR036061">
    <property type="entry name" value="CheW-like_dom_sf"/>
</dbReference>
<feature type="compositionally biased region" description="Low complexity" evidence="15">
    <location>
        <begin position="141"/>
        <end position="155"/>
    </location>
</feature>
<feature type="modified residue" description="Phosphohistidine" evidence="14">
    <location>
        <position position="45"/>
    </location>
</feature>
<keyword evidence="20" id="KW-1185">Reference proteome</keyword>
<organism evidence="19 20">
    <name type="scientific">Caproicibacterium amylolyticum</name>
    <dbReference type="NCBI Taxonomy" id="2766537"/>
    <lineage>
        <taxon>Bacteria</taxon>
        <taxon>Bacillati</taxon>
        <taxon>Bacillota</taxon>
        <taxon>Clostridia</taxon>
        <taxon>Eubacteriales</taxon>
        <taxon>Oscillospiraceae</taxon>
        <taxon>Caproicibacterium</taxon>
    </lineage>
</organism>
<feature type="domain" description="CheW-like" evidence="17">
    <location>
        <begin position="551"/>
        <end position="690"/>
    </location>
</feature>
<dbReference type="PROSITE" id="PS50894">
    <property type="entry name" value="HPT"/>
    <property type="match status" value="1"/>
</dbReference>
<gene>
    <name evidence="19" type="ORF">H6X83_08655</name>
</gene>
<dbReference type="KEGG" id="caml:H6X83_08655"/>
<dbReference type="InterPro" id="IPR008207">
    <property type="entry name" value="Sig_transdc_His_kin_Hpt_dom"/>
</dbReference>
<keyword evidence="12" id="KW-0902">Two-component regulatory system</keyword>
<dbReference type="GO" id="GO:0000155">
    <property type="term" value="F:phosphorelay sensor kinase activity"/>
    <property type="evidence" value="ECO:0007669"/>
    <property type="project" value="InterPro"/>
</dbReference>
<accession>A0A7G9WLB2</accession>
<dbReference type="PANTHER" id="PTHR43395">
    <property type="entry name" value="SENSOR HISTIDINE KINASE CHEA"/>
    <property type="match status" value="1"/>
</dbReference>
<dbReference type="Pfam" id="PF07194">
    <property type="entry name" value="P2"/>
    <property type="match status" value="1"/>
</dbReference>
<evidence type="ECO:0000256" key="5">
    <source>
        <dbReference type="ARBA" id="ARBA00022490"/>
    </source>
</evidence>
<feature type="compositionally biased region" description="Polar residues" evidence="15">
    <location>
        <begin position="259"/>
        <end position="268"/>
    </location>
</feature>
<dbReference type="Pfam" id="PF01627">
    <property type="entry name" value="Hpt"/>
    <property type="match status" value="1"/>
</dbReference>
<evidence type="ECO:0000259" key="18">
    <source>
        <dbReference type="PROSITE" id="PS50894"/>
    </source>
</evidence>
<dbReference type="InterPro" id="IPR003594">
    <property type="entry name" value="HATPase_dom"/>
</dbReference>
<dbReference type="Gene3D" id="2.30.30.40">
    <property type="entry name" value="SH3 Domains"/>
    <property type="match status" value="1"/>
</dbReference>
<name>A0A7G9WLB2_9FIRM</name>
<keyword evidence="10" id="KW-0418">Kinase</keyword>
<dbReference type="CDD" id="cd16916">
    <property type="entry name" value="HATPase_CheA-like"/>
    <property type="match status" value="1"/>
</dbReference>
<dbReference type="Gene3D" id="3.30.70.1110">
    <property type="entry name" value="Histidine kinase CheA-like, P2 response regulator-binding domain"/>
    <property type="match status" value="1"/>
</dbReference>
<dbReference type="SUPFAM" id="SSF47384">
    <property type="entry name" value="Homodimeric domain of signal transducing histidine kinase"/>
    <property type="match status" value="1"/>
</dbReference>
<evidence type="ECO:0000256" key="1">
    <source>
        <dbReference type="ARBA" id="ARBA00000085"/>
    </source>
</evidence>
<dbReference type="InterPro" id="IPR036641">
    <property type="entry name" value="HPT_dom_sf"/>
</dbReference>
<evidence type="ECO:0000256" key="8">
    <source>
        <dbReference type="ARBA" id="ARBA00022679"/>
    </source>
</evidence>
<comment type="catalytic activity">
    <reaction evidence="1">
        <text>ATP + protein L-histidine = ADP + protein N-phospho-L-histidine.</text>
        <dbReference type="EC" id="2.7.13.3"/>
    </reaction>
</comment>
<dbReference type="InterPro" id="IPR004105">
    <property type="entry name" value="CheA-like_dim"/>
</dbReference>
<dbReference type="GO" id="GO:0006935">
    <property type="term" value="P:chemotaxis"/>
    <property type="evidence" value="ECO:0007669"/>
    <property type="project" value="UniProtKB-KW"/>
</dbReference>